<feature type="signal peptide" evidence="4">
    <location>
        <begin position="1"/>
        <end position="25"/>
    </location>
</feature>
<dbReference type="PANTHER" id="PTHR10334">
    <property type="entry name" value="CYSTEINE-RICH SECRETORY PROTEIN-RELATED"/>
    <property type="match status" value="1"/>
</dbReference>
<dbReference type="SMART" id="SM00198">
    <property type="entry name" value="SCP"/>
    <property type="match status" value="1"/>
</dbReference>
<dbReference type="Gene3D" id="1.10.10.740">
    <property type="entry name" value="Crisp domain"/>
    <property type="match status" value="1"/>
</dbReference>
<evidence type="ECO:0000313" key="7">
    <source>
        <dbReference type="RefSeq" id="XP_004628367.2"/>
    </source>
</evidence>
<dbReference type="PRINTS" id="PR00837">
    <property type="entry name" value="V5TPXLIKE"/>
</dbReference>
<feature type="domain" description="ShKT" evidence="5">
    <location>
        <begin position="211"/>
        <end position="244"/>
    </location>
</feature>
<keyword evidence="4" id="KW-0732">Signal</keyword>
<sequence length="249" mass="28258">MRFIFSATMVLAAACLVLLLEHAVGTVNTSYVSLFTHHPSTQVEIINTHNDFRRMVKPSAKNMLKMTWNSEVARNAEIWAKKCRFSHSPVNQRKTALSGCGENYFWSTDPKPWPYVIKSFYDEVKDFQFGVGNTRKDAQIGHYTQLVWASSHQLGCAMAPCPPHQTRRYFYVCHYCPMGNIDKKMNTPYQLGRPCADCPGHCDNGLCTNPCKYVDRYSNCAELVKKMGCAAKITRKDCKATCECPSEIK</sequence>
<evidence type="ECO:0000259" key="5">
    <source>
        <dbReference type="PROSITE" id="PS51670"/>
    </source>
</evidence>
<dbReference type="InterPro" id="IPR035940">
    <property type="entry name" value="CAP_sf"/>
</dbReference>
<dbReference type="AlphaFoldDB" id="A0A6P3F2Y7"/>
<name>A0A6P3F2Y7_OCTDE</name>
<evidence type="ECO:0000256" key="3">
    <source>
        <dbReference type="PROSITE-ProRule" id="PRU01005"/>
    </source>
</evidence>
<dbReference type="InterPro" id="IPR014044">
    <property type="entry name" value="CAP_dom"/>
</dbReference>
<dbReference type="Gene3D" id="3.40.33.10">
    <property type="entry name" value="CAP"/>
    <property type="match status" value="1"/>
</dbReference>
<dbReference type="Pfam" id="PF00188">
    <property type="entry name" value="CAP"/>
    <property type="match status" value="1"/>
</dbReference>
<dbReference type="PROSITE" id="PS01010">
    <property type="entry name" value="CRISP_2"/>
    <property type="match status" value="1"/>
</dbReference>
<protein>
    <submittedName>
        <fullName evidence="7">Serotriflin-like isoform X1</fullName>
    </submittedName>
</protein>
<dbReference type="PROSITE" id="PS01009">
    <property type="entry name" value="CRISP_1"/>
    <property type="match status" value="1"/>
</dbReference>
<organism evidence="6 7">
    <name type="scientific">Octodon degus</name>
    <name type="common">Degu</name>
    <name type="synonym">Sciurus degus</name>
    <dbReference type="NCBI Taxonomy" id="10160"/>
    <lineage>
        <taxon>Eukaryota</taxon>
        <taxon>Metazoa</taxon>
        <taxon>Chordata</taxon>
        <taxon>Craniata</taxon>
        <taxon>Vertebrata</taxon>
        <taxon>Euteleostomi</taxon>
        <taxon>Mammalia</taxon>
        <taxon>Eutheria</taxon>
        <taxon>Euarchontoglires</taxon>
        <taxon>Glires</taxon>
        <taxon>Rodentia</taxon>
        <taxon>Hystricomorpha</taxon>
        <taxon>Octodontidae</taxon>
        <taxon>Octodon</taxon>
    </lineage>
</organism>
<dbReference type="RefSeq" id="XP_004628367.2">
    <property type="nucleotide sequence ID" value="XM_004628310.2"/>
</dbReference>
<evidence type="ECO:0000313" key="6">
    <source>
        <dbReference type="Proteomes" id="UP000515203"/>
    </source>
</evidence>
<comment type="similarity">
    <text evidence="1">Belongs to the CRISP family.</text>
</comment>
<dbReference type="FunFam" id="3.40.33.10:FF:000005">
    <property type="entry name" value="Cysteine-rich secretory protein 2"/>
    <property type="match status" value="1"/>
</dbReference>
<dbReference type="SUPFAM" id="SSF57546">
    <property type="entry name" value="Crisp domain-like"/>
    <property type="match status" value="1"/>
</dbReference>
<feature type="disulfide bond" evidence="3">
    <location>
        <begin position="229"/>
        <end position="242"/>
    </location>
</feature>
<dbReference type="InterPro" id="IPR013871">
    <property type="entry name" value="Cysteine_rich_secretory"/>
</dbReference>
<dbReference type="Pfam" id="PF08562">
    <property type="entry name" value="Crisp"/>
    <property type="match status" value="1"/>
</dbReference>
<reference evidence="7" key="1">
    <citation type="submission" date="2025-08" db="UniProtKB">
        <authorList>
            <consortium name="RefSeq"/>
        </authorList>
    </citation>
    <scope>IDENTIFICATION</scope>
</reference>
<feature type="chain" id="PRO_5027798444" evidence="4">
    <location>
        <begin position="26"/>
        <end position="249"/>
    </location>
</feature>
<keyword evidence="2 3" id="KW-1015">Disulfide bond</keyword>
<dbReference type="FunFam" id="1.10.10.740:FF:000001">
    <property type="entry name" value="Cysteine-rich secretory protein 2"/>
    <property type="match status" value="1"/>
</dbReference>
<dbReference type="PROSITE" id="PS51670">
    <property type="entry name" value="SHKT"/>
    <property type="match status" value="1"/>
</dbReference>
<dbReference type="OrthoDB" id="737510at2759"/>
<dbReference type="PROSITE" id="PS51257">
    <property type="entry name" value="PROKAR_LIPOPROTEIN"/>
    <property type="match status" value="1"/>
</dbReference>
<dbReference type="GO" id="GO:0005576">
    <property type="term" value="C:extracellular region"/>
    <property type="evidence" value="ECO:0007669"/>
    <property type="project" value="InterPro"/>
</dbReference>
<evidence type="ECO:0000256" key="2">
    <source>
        <dbReference type="ARBA" id="ARBA00023157"/>
    </source>
</evidence>
<evidence type="ECO:0000256" key="4">
    <source>
        <dbReference type="SAM" id="SignalP"/>
    </source>
</evidence>
<dbReference type="InterPro" id="IPR003582">
    <property type="entry name" value="ShKT_dom"/>
</dbReference>
<dbReference type="InterPro" id="IPR018244">
    <property type="entry name" value="Allrgn_V5/Tpx1_CS"/>
</dbReference>
<accession>A0A6P3F2Y7</accession>
<dbReference type="InterPro" id="IPR042076">
    <property type="entry name" value="Crisp-like_dom"/>
</dbReference>
<evidence type="ECO:0000256" key="1">
    <source>
        <dbReference type="ARBA" id="ARBA00009923"/>
    </source>
</evidence>
<feature type="disulfide bond" evidence="3">
    <location>
        <begin position="220"/>
        <end position="238"/>
    </location>
</feature>
<dbReference type="Proteomes" id="UP000515203">
    <property type="component" value="Unplaced"/>
</dbReference>
<dbReference type="InParanoid" id="A0A6P3F2Y7"/>
<keyword evidence="6" id="KW-1185">Reference proteome</keyword>
<proteinExistence type="inferred from homology"/>
<comment type="caution">
    <text evidence="3">Lacks conserved residue(s) required for the propagation of feature annotation.</text>
</comment>
<dbReference type="GeneID" id="101575785"/>
<dbReference type="SUPFAM" id="SSF55797">
    <property type="entry name" value="PR-1-like"/>
    <property type="match status" value="1"/>
</dbReference>
<dbReference type="InterPro" id="IPR001283">
    <property type="entry name" value="CRISP-related"/>
</dbReference>
<gene>
    <name evidence="7" type="primary">LOC101575785</name>
</gene>